<sequence length="519" mass="60471">MNVYLAKFMTYFEIHRMHREGHSISKISEFLVLNRRTVSKYLSMSEAEYEEFLIKQTNREKKLLPFEDFVRQRLEEFRNTPAAQMHDWLKENHPDFPVVSQKTVFNFVSWVRKKHQLPAVKTERQFQQLEETPYGKQAQVDFGEYNMRTTTGTRVKVFFFTIVLSRSRFKYVWFTDRYFTSELAIEAHEKAFEYLGGIPDEIVYDQDKVFVVSENGGDIILTNAFRRYTRAQCFDLYFCRKADPQSKGKVENVVKYVKQNFLYNRTYHNIETLNDEVLGWLGRTANSLPHGTTQKEPWAEFNIERSFLKSYNAHVGPVTTMATYTVRKDNVISYKGNFYSLPLGTYKGKETLVAVRVEDDAFLVITDALGEEQICRHKIPVGRGNKVANTDHKRDKSAAIGEMIAEVAALFEQPEKAREWLEMIKADKPRYIRDQLIMIRQAALQTASAYLNKSMEYCLSHKICSAADFKSILASTEQFPKKETKIVRLNPLSGEIPDKAHIQPQKSSIEDFEQILKKS</sequence>
<dbReference type="InterPro" id="IPR017894">
    <property type="entry name" value="HTH_IS21_transposase_type"/>
</dbReference>
<dbReference type="InterPro" id="IPR001584">
    <property type="entry name" value="Integrase_cat-core"/>
</dbReference>
<feature type="domain" description="HTH IS21-type" evidence="5">
    <location>
        <begin position="9"/>
        <end position="74"/>
    </location>
</feature>
<evidence type="ECO:0000313" key="7">
    <source>
        <dbReference type="EMBL" id="GHA24806.1"/>
    </source>
</evidence>
<organism evidence="7 8">
    <name type="scientific">Salinimicrobium marinum</name>
    <dbReference type="NCBI Taxonomy" id="680283"/>
    <lineage>
        <taxon>Bacteria</taxon>
        <taxon>Pseudomonadati</taxon>
        <taxon>Bacteroidota</taxon>
        <taxon>Flavobacteriia</taxon>
        <taxon>Flavobacteriales</taxon>
        <taxon>Flavobacteriaceae</taxon>
        <taxon>Salinimicrobium</taxon>
    </lineage>
</organism>
<keyword evidence="8" id="KW-1185">Reference proteome</keyword>
<reference evidence="7" key="1">
    <citation type="journal article" date="2014" name="Int. J. Syst. Evol. Microbiol.">
        <title>Complete genome sequence of Corynebacterium casei LMG S-19264T (=DSM 44701T), isolated from a smear-ripened cheese.</title>
        <authorList>
            <consortium name="US DOE Joint Genome Institute (JGI-PGF)"/>
            <person name="Walter F."/>
            <person name="Albersmeier A."/>
            <person name="Kalinowski J."/>
            <person name="Ruckert C."/>
        </authorList>
    </citation>
    <scope>NUCLEOTIDE SEQUENCE</scope>
    <source>
        <strain evidence="7">KCTC 12719</strain>
    </source>
</reference>
<evidence type="ECO:0000313" key="8">
    <source>
        <dbReference type="Proteomes" id="UP000610456"/>
    </source>
</evidence>
<gene>
    <name evidence="7" type="primary">tnpA</name>
    <name evidence="7" type="ORF">GCM10007103_02550</name>
</gene>
<keyword evidence="2" id="KW-0815">Transposition</keyword>
<dbReference type="Proteomes" id="UP000610456">
    <property type="component" value="Unassembled WGS sequence"/>
</dbReference>
<comment type="caution">
    <text evidence="7">The sequence shown here is derived from an EMBL/GenBank/DDBJ whole genome shotgun (WGS) entry which is preliminary data.</text>
</comment>
<dbReference type="GO" id="GO:0003677">
    <property type="term" value="F:DNA binding"/>
    <property type="evidence" value="ECO:0007669"/>
    <property type="project" value="UniProtKB-KW"/>
</dbReference>
<dbReference type="PANTHER" id="PTHR35004:SF6">
    <property type="entry name" value="TRANSPOSASE"/>
    <property type="match status" value="1"/>
</dbReference>
<dbReference type="InterPro" id="IPR012337">
    <property type="entry name" value="RNaseH-like_sf"/>
</dbReference>
<dbReference type="SUPFAM" id="SSF53098">
    <property type="entry name" value="Ribonuclease H-like"/>
    <property type="match status" value="1"/>
</dbReference>
<evidence type="ECO:0000256" key="4">
    <source>
        <dbReference type="ARBA" id="ARBA00023172"/>
    </source>
</evidence>
<feature type="domain" description="Integrase catalytic" evidence="6">
    <location>
        <begin position="129"/>
        <end position="305"/>
    </location>
</feature>
<evidence type="ECO:0000259" key="5">
    <source>
        <dbReference type="PROSITE" id="PS50531"/>
    </source>
</evidence>
<dbReference type="PANTHER" id="PTHR35004">
    <property type="entry name" value="TRANSPOSASE RV3428C-RELATED"/>
    <property type="match status" value="1"/>
</dbReference>
<protein>
    <submittedName>
        <fullName evidence="7">Transposase for insertion sequence element IS21-like protein</fullName>
    </submittedName>
</protein>
<dbReference type="Gene3D" id="3.30.420.10">
    <property type="entry name" value="Ribonuclease H-like superfamily/Ribonuclease H"/>
    <property type="match status" value="1"/>
</dbReference>
<dbReference type="AlphaFoldDB" id="A0A918VTT9"/>
<proteinExistence type="inferred from homology"/>
<dbReference type="InterPro" id="IPR036397">
    <property type="entry name" value="RNaseH_sf"/>
</dbReference>
<evidence type="ECO:0000256" key="1">
    <source>
        <dbReference type="ARBA" id="ARBA00009277"/>
    </source>
</evidence>
<keyword evidence="3" id="KW-0238">DNA-binding</keyword>
<dbReference type="PROSITE" id="PS50531">
    <property type="entry name" value="HTH_IS21"/>
    <property type="match status" value="1"/>
</dbReference>
<name>A0A918VTT9_9FLAO</name>
<reference evidence="7" key="2">
    <citation type="submission" date="2020-09" db="EMBL/GenBank/DDBJ databases">
        <authorList>
            <person name="Sun Q."/>
            <person name="Kim S."/>
        </authorList>
    </citation>
    <scope>NUCLEOTIDE SEQUENCE</scope>
    <source>
        <strain evidence="7">KCTC 12719</strain>
    </source>
</reference>
<evidence type="ECO:0000256" key="3">
    <source>
        <dbReference type="ARBA" id="ARBA00023125"/>
    </source>
</evidence>
<evidence type="ECO:0000256" key="2">
    <source>
        <dbReference type="ARBA" id="ARBA00022578"/>
    </source>
</evidence>
<dbReference type="RefSeq" id="WP_189602820.1">
    <property type="nucleotide sequence ID" value="NZ_BMXB01000001.1"/>
</dbReference>
<comment type="similarity">
    <text evidence="1">Belongs to the transposase IS21/IS408/IS1162 family.</text>
</comment>
<keyword evidence="4" id="KW-0233">DNA recombination</keyword>
<dbReference type="Gene3D" id="1.10.10.60">
    <property type="entry name" value="Homeodomain-like"/>
    <property type="match status" value="1"/>
</dbReference>
<dbReference type="GO" id="GO:0015074">
    <property type="term" value="P:DNA integration"/>
    <property type="evidence" value="ECO:0007669"/>
    <property type="project" value="InterPro"/>
</dbReference>
<dbReference type="PROSITE" id="PS50994">
    <property type="entry name" value="INTEGRASE"/>
    <property type="match status" value="1"/>
</dbReference>
<dbReference type="GO" id="GO:0032196">
    <property type="term" value="P:transposition"/>
    <property type="evidence" value="ECO:0007669"/>
    <property type="project" value="UniProtKB-KW"/>
</dbReference>
<evidence type="ECO:0000259" key="6">
    <source>
        <dbReference type="PROSITE" id="PS50994"/>
    </source>
</evidence>
<dbReference type="NCBIfam" id="NF033546">
    <property type="entry name" value="transpos_IS21"/>
    <property type="match status" value="1"/>
</dbReference>
<dbReference type="GO" id="GO:0006310">
    <property type="term" value="P:DNA recombination"/>
    <property type="evidence" value="ECO:0007669"/>
    <property type="project" value="UniProtKB-KW"/>
</dbReference>
<accession>A0A918VTT9</accession>
<dbReference type="EMBL" id="BMXB01000001">
    <property type="protein sequence ID" value="GHA24806.1"/>
    <property type="molecule type" value="Genomic_DNA"/>
</dbReference>